<dbReference type="Proteomes" id="UP000001471">
    <property type="component" value="Unassembled WGS sequence"/>
</dbReference>
<dbReference type="HOGENOM" id="CLU_2905228_0_0_1"/>
<protein>
    <submittedName>
        <fullName evidence="2">Uncharacterized protein</fullName>
    </submittedName>
</protein>
<evidence type="ECO:0000313" key="3">
    <source>
        <dbReference type="Proteomes" id="UP000001471"/>
    </source>
</evidence>
<dbReference type="EMBL" id="DS231620">
    <property type="protein sequence ID" value="EDU49677.1"/>
    <property type="molecule type" value="Genomic_DNA"/>
</dbReference>
<gene>
    <name evidence="2" type="ORF">PTRG_06757</name>
</gene>
<sequence>MPVALHFLFLAQPHCATISEQREKIEGTLSRAKLPTGRKDKQEKGRNEGTQKAWKGGGAARW</sequence>
<proteinExistence type="predicted"/>
<evidence type="ECO:0000256" key="1">
    <source>
        <dbReference type="SAM" id="MobiDB-lite"/>
    </source>
</evidence>
<dbReference type="InParanoid" id="B2W9U9"/>
<organism evidence="2 3">
    <name type="scientific">Pyrenophora tritici-repentis (strain Pt-1C-BFP)</name>
    <name type="common">Wheat tan spot fungus</name>
    <name type="synonym">Drechslera tritici-repentis</name>
    <dbReference type="NCBI Taxonomy" id="426418"/>
    <lineage>
        <taxon>Eukaryota</taxon>
        <taxon>Fungi</taxon>
        <taxon>Dikarya</taxon>
        <taxon>Ascomycota</taxon>
        <taxon>Pezizomycotina</taxon>
        <taxon>Dothideomycetes</taxon>
        <taxon>Pleosporomycetidae</taxon>
        <taxon>Pleosporales</taxon>
        <taxon>Pleosporineae</taxon>
        <taxon>Pleosporaceae</taxon>
        <taxon>Pyrenophora</taxon>
    </lineage>
</organism>
<feature type="region of interest" description="Disordered" evidence="1">
    <location>
        <begin position="25"/>
        <end position="62"/>
    </location>
</feature>
<name>B2W9U9_PYRTR</name>
<dbReference type="AlphaFoldDB" id="B2W9U9"/>
<accession>B2W9U9</accession>
<reference evidence="3" key="1">
    <citation type="journal article" date="2013" name="G3 (Bethesda)">
        <title>Comparative genomics of a plant-pathogenic fungus, Pyrenophora tritici-repentis, reveals transduplication and the impact of repeat elements on pathogenicity and population divergence.</title>
        <authorList>
            <person name="Manning V.A."/>
            <person name="Pandelova I."/>
            <person name="Dhillon B."/>
            <person name="Wilhelm L.J."/>
            <person name="Goodwin S.B."/>
            <person name="Berlin A.M."/>
            <person name="Figueroa M."/>
            <person name="Freitag M."/>
            <person name="Hane J.K."/>
            <person name="Henrissat B."/>
            <person name="Holman W.H."/>
            <person name="Kodira C.D."/>
            <person name="Martin J."/>
            <person name="Oliver R.P."/>
            <person name="Robbertse B."/>
            <person name="Schackwitz W."/>
            <person name="Schwartz D.C."/>
            <person name="Spatafora J.W."/>
            <person name="Turgeon B.G."/>
            <person name="Yandava C."/>
            <person name="Young S."/>
            <person name="Zhou S."/>
            <person name="Zeng Q."/>
            <person name="Grigoriev I.V."/>
            <person name="Ma L.-J."/>
            <person name="Ciuffetti L.M."/>
        </authorList>
    </citation>
    <scope>NUCLEOTIDE SEQUENCE [LARGE SCALE GENOMIC DNA]</scope>
    <source>
        <strain evidence="3">Pt-1C-BFP</strain>
    </source>
</reference>
<evidence type="ECO:0000313" key="2">
    <source>
        <dbReference type="EMBL" id="EDU49677.1"/>
    </source>
</evidence>
<feature type="compositionally biased region" description="Basic and acidic residues" evidence="1">
    <location>
        <begin position="37"/>
        <end position="49"/>
    </location>
</feature>